<keyword evidence="2 6" id="KW-0812">Transmembrane</keyword>
<keyword evidence="3 6" id="KW-1133">Transmembrane helix</keyword>
<dbReference type="PANTHER" id="PTHR45902:SF4">
    <property type="entry name" value="G-PROTEIN COUPLED RECEPTORS FAMILY 2 PROFILE 2 DOMAIN-CONTAINING PROTEIN"/>
    <property type="match status" value="1"/>
</dbReference>
<evidence type="ECO:0000259" key="7">
    <source>
        <dbReference type="PROSITE" id="PS50261"/>
    </source>
</evidence>
<name>A0AAV2R1Q5_MEGNR</name>
<dbReference type="SUPFAM" id="SSF81321">
    <property type="entry name" value="Family A G protein-coupled receptor-like"/>
    <property type="match status" value="1"/>
</dbReference>
<dbReference type="Proteomes" id="UP001497623">
    <property type="component" value="Unassembled WGS sequence"/>
</dbReference>
<feature type="transmembrane region" description="Helical" evidence="6">
    <location>
        <begin position="827"/>
        <end position="848"/>
    </location>
</feature>
<feature type="domain" description="G-protein coupled receptors family 2 profile 2" evidence="7">
    <location>
        <begin position="776"/>
        <end position="1029"/>
    </location>
</feature>
<organism evidence="8 9">
    <name type="scientific">Meganyctiphanes norvegica</name>
    <name type="common">Northern krill</name>
    <name type="synonym">Thysanopoda norvegica</name>
    <dbReference type="NCBI Taxonomy" id="48144"/>
    <lineage>
        <taxon>Eukaryota</taxon>
        <taxon>Metazoa</taxon>
        <taxon>Ecdysozoa</taxon>
        <taxon>Arthropoda</taxon>
        <taxon>Crustacea</taxon>
        <taxon>Multicrustacea</taxon>
        <taxon>Malacostraca</taxon>
        <taxon>Eumalacostraca</taxon>
        <taxon>Eucarida</taxon>
        <taxon>Euphausiacea</taxon>
        <taxon>Euphausiidae</taxon>
        <taxon>Meganyctiphanes</taxon>
    </lineage>
</organism>
<evidence type="ECO:0000313" key="9">
    <source>
        <dbReference type="Proteomes" id="UP001497623"/>
    </source>
</evidence>
<feature type="compositionally biased region" description="Basic and acidic residues" evidence="5">
    <location>
        <begin position="529"/>
        <end position="540"/>
    </location>
</feature>
<dbReference type="AlphaFoldDB" id="A0AAV2R1Q5"/>
<dbReference type="InterPro" id="IPR017981">
    <property type="entry name" value="GPCR_2-like_7TM"/>
</dbReference>
<feature type="transmembrane region" description="Helical" evidence="6">
    <location>
        <begin position="1004"/>
        <end position="1025"/>
    </location>
</feature>
<dbReference type="PANTHER" id="PTHR45902">
    <property type="entry name" value="LATROPHILIN RECEPTOR-LIKE PROTEIN A"/>
    <property type="match status" value="1"/>
</dbReference>
<evidence type="ECO:0000256" key="5">
    <source>
        <dbReference type="SAM" id="MobiDB-lite"/>
    </source>
</evidence>
<dbReference type="Pfam" id="PF00002">
    <property type="entry name" value="7tm_2"/>
    <property type="match status" value="1"/>
</dbReference>
<comment type="caution">
    <text evidence="8">The sequence shown here is derived from an EMBL/GenBank/DDBJ whole genome shotgun (WGS) entry which is preliminary data.</text>
</comment>
<evidence type="ECO:0000313" key="8">
    <source>
        <dbReference type="EMBL" id="CAL4107384.1"/>
    </source>
</evidence>
<evidence type="ECO:0000256" key="1">
    <source>
        <dbReference type="ARBA" id="ARBA00004141"/>
    </source>
</evidence>
<feature type="transmembrane region" description="Helical" evidence="6">
    <location>
        <begin position="778"/>
        <end position="800"/>
    </location>
</feature>
<feature type="region of interest" description="Disordered" evidence="5">
    <location>
        <begin position="56"/>
        <end position="77"/>
    </location>
</feature>
<feature type="transmembrane region" description="Helical" evidence="6">
    <location>
        <begin position="893"/>
        <end position="913"/>
    </location>
</feature>
<feature type="region of interest" description="Disordered" evidence="5">
    <location>
        <begin position="524"/>
        <end position="545"/>
    </location>
</feature>
<comment type="subcellular location">
    <subcellularLocation>
        <location evidence="1">Membrane</location>
        <topology evidence="1">Multi-pass membrane protein</topology>
    </subcellularLocation>
</comment>
<sequence>MFGEIYYPISALQTNVKGQPKMTIFVLLHTLLHLLVETQGLPNNILRNTIVPRRIENNHDSPTNSINRTTSPLDLVNSPHNSTLNFIQESLLRPPEHIQSLRNKTITTETVMNVKYVEPNLYLLRNKNHELNKNLGSEYHKQKHSSTEKLLSTDETHISELNNVTNTTFTDSNSDSSIPTSSTNVTVPEFNTISTLKVYNTTKSNVFRRSVIPEDKIPELGLTNNTKSLLTTESNNEGFKTSLSGTKPSNEMYSDMDIGPFHIPKNVLTSARHKYEEAISHNNETDDKHIINLSELSEDTTSSDTLPNIDSHFTTKLRITQNTSKTMMSHPSQPFSNINKGQEPSTESPQLYKPMKSGDTFEVTETGDFEGFSVTKTEEVEASKKNINNYNETVLHMVSNSSKSGNNQSREQAKNDYKITINSPSSNTDKENTSNFVPKQKIYDNGRKINMEKIRLIHKSEINNEQSVTDENTNKVLNLNPSTEGALLSSTLPDVFNEDLIPPLPHDWQENDEQQWKNMYWENSDSSEEYSRPKHKENKDNINLVPLTEDARLNGEENYEKYLDESQLTNSQGSKYKEDSEEPPYELESESDIFPFHIPKNVMTSVQEKIKKENSSSHLEISEGSKKQNDIVSKVNLHMMNNMASKVSNSSPQTVYDREPLLKSSNSNKKLYDFSENKFVDTEAVPEASVSDITNKNQHADIVQTEKADYHKRLGNINNKLTPWPVNGDHVDLVTVRSAWPSLWVGPKVNSTSEHVYSVYWSQRDMHGPTESLTMGIWITRGGSMFAVATLIITIVVQVVRGDPYVRSSVPPSDPNSRAHLSQRATITTNLATSLAAAHVLFILGIQAPPGSWTCGVVGLLLHFLHLVSCCWLLLLTAGLLGHLHRRPPIHTAIYCVLAWTASLAFVVVSYMVNPEGYETHHYCWMSVERGMLISFIVPVCTLIMINAVLCVAAQKALLDMRDGMKNEAMQRYQRSFRAAVCLLPLEGVSWFIGVVAIEDDQSYALDVMAAFVNAFLGWLVFYFYGSSLGCHGPCWLRQRFSRRPMEDLTLTLSPRYEGDHQ</sequence>
<feature type="compositionally biased region" description="Polar residues" evidence="5">
    <location>
        <begin position="60"/>
        <end position="77"/>
    </location>
</feature>
<feature type="transmembrane region" description="Helical" evidence="6">
    <location>
        <begin position="976"/>
        <end position="998"/>
    </location>
</feature>
<dbReference type="InterPro" id="IPR000832">
    <property type="entry name" value="GPCR_2_secretin-like"/>
</dbReference>
<dbReference type="GO" id="GO:0016020">
    <property type="term" value="C:membrane"/>
    <property type="evidence" value="ECO:0007669"/>
    <property type="project" value="UniProtKB-SubCell"/>
</dbReference>
<feature type="transmembrane region" description="Helical" evidence="6">
    <location>
        <begin position="860"/>
        <end position="881"/>
    </location>
</feature>
<proteinExistence type="predicted"/>
<keyword evidence="4 6" id="KW-0472">Membrane</keyword>
<evidence type="ECO:0000256" key="6">
    <source>
        <dbReference type="SAM" id="Phobius"/>
    </source>
</evidence>
<dbReference type="InterPro" id="IPR053231">
    <property type="entry name" value="GPCR_LN-TM7"/>
</dbReference>
<evidence type="ECO:0000256" key="2">
    <source>
        <dbReference type="ARBA" id="ARBA00022692"/>
    </source>
</evidence>
<feature type="transmembrane region" description="Helical" evidence="6">
    <location>
        <begin position="933"/>
        <end position="955"/>
    </location>
</feature>
<gene>
    <name evidence="8" type="ORF">MNOR_LOCUS18551</name>
</gene>
<feature type="region of interest" description="Disordered" evidence="5">
    <location>
        <begin position="563"/>
        <end position="586"/>
    </location>
</feature>
<feature type="compositionally biased region" description="Polar residues" evidence="5">
    <location>
        <begin position="325"/>
        <end position="349"/>
    </location>
</feature>
<dbReference type="EMBL" id="CAXKWB010013344">
    <property type="protein sequence ID" value="CAL4107384.1"/>
    <property type="molecule type" value="Genomic_DNA"/>
</dbReference>
<accession>A0AAV2R1Q5</accession>
<keyword evidence="9" id="KW-1185">Reference proteome</keyword>
<evidence type="ECO:0000256" key="4">
    <source>
        <dbReference type="ARBA" id="ARBA00023136"/>
    </source>
</evidence>
<reference evidence="8 9" key="1">
    <citation type="submission" date="2024-05" db="EMBL/GenBank/DDBJ databases">
        <authorList>
            <person name="Wallberg A."/>
        </authorList>
    </citation>
    <scope>NUCLEOTIDE SEQUENCE [LARGE SCALE GENOMIC DNA]</scope>
</reference>
<feature type="region of interest" description="Disordered" evidence="5">
    <location>
        <begin position="325"/>
        <end position="353"/>
    </location>
</feature>
<protein>
    <recommendedName>
        <fullName evidence="7">G-protein coupled receptors family 2 profile 2 domain-containing protein</fullName>
    </recommendedName>
</protein>
<dbReference type="CDD" id="cd13952">
    <property type="entry name" value="7tm_classB"/>
    <property type="match status" value="1"/>
</dbReference>
<feature type="non-terminal residue" evidence="8">
    <location>
        <position position="1062"/>
    </location>
</feature>
<dbReference type="GO" id="GO:0004930">
    <property type="term" value="F:G protein-coupled receptor activity"/>
    <property type="evidence" value="ECO:0007669"/>
    <property type="project" value="InterPro"/>
</dbReference>
<evidence type="ECO:0000256" key="3">
    <source>
        <dbReference type="ARBA" id="ARBA00022989"/>
    </source>
</evidence>
<dbReference type="GO" id="GO:0007166">
    <property type="term" value="P:cell surface receptor signaling pathway"/>
    <property type="evidence" value="ECO:0007669"/>
    <property type="project" value="InterPro"/>
</dbReference>
<dbReference type="Gene3D" id="1.20.1070.10">
    <property type="entry name" value="Rhodopsin 7-helix transmembrane proteins"/>
    <property type="match status" value="1"/>
</dbReference>
<dbReference type="PROSITE" id="PS50261">
    <property type="entry name" value="G_PROTEIN_RECEP_F2_4"/>
    <property type="match status" value="1"/>
</dbReference>